<dbReference type="OrthoDB" id="5987559at2759"/>
<reference evidence="1" key="1">
    <citation type="submission" date="2020-04" db="EMBL/GenBank/DDBJ databases">
        <authorList>
            <person name="Alioto T."/>
            <person name="Alioto T."/>
            <person name="Gomez Garrido J."/>
        </authorList>
    </citation>
    <scope>NUCLEOTIDE SEQUENCE</scope>
    <source>
        <strain evidence="1">A484AB</strain>
    </source>
</reference>
<dbReference type="Proteomes" id="UP001152795">
    <property type="component" value="Unassembled WGS sequence"/>
</dbReference>
<dbReference type="EMBL" id="CACRXK020010603">
    <property type="protein sequence ID" value="CAB4019729.1"/>
    <property type="molecule type" value="Genomic_DNA"/>
</dbReference>
<sequence>MSAVSSDSTTSILQHVVCDPVEPTPLNIANVINNAFLASMSDFSPLSPNVRLATDKEPPFTVTEQSVFQKLSLIEYACPVYHDGLPTYLSSDLETIQRRAMRIIYPTESYEDALLLSGLTSLFLRRQQITNKVFLNIMNDDAHKLHELLPAKNNISLNLRKKSKFNNPRVKTNRYRNSFIISNSIKA</sequence>
<comment type="caution">
    <text evidence="1">The sequence shown here is derived from an EMBL/GenBank/DDBJ whole genome shotgun (WGS) entry which is preliminary data.</text>
</comment>
<evidence type="ECO:0000313" key="2">
    <source>
        <dbReference type="Proteomes" id="UP001152795"/>
    </source>
</evidence>
<dbReference type="AlphaFoldDB" id="A0A7D9EYD7"/>
<proteinExistence type="predicted"/>
<organism evidence="1 2">
    <name type="scientific">Paramuricea clavata</name>
    <name type="common">Red gorgonian</name>
    <name type="synonym">Violescent sea-whip</name>
    <dbReference type="NCBI Taxonomy" id="317549"/>
    <lineage>
        <taxon>Eukaryota</taxon>
        <taxon>Metazoa</taxon>
        <taxon>Cnidaria</taxon>
        <taxon>Anthozoa</taxon>
        <taxon>Octocorallia</taxon>
        <taxon>Malacalcyonacea</taxon>
        <taxon>Plexauridae</taxon>
        <taxon>Paramuricea</taxon>
    </lineage>
</organism>
<keyword evidence="2" id="KW-1185">Reference proteome</keyword>
<name>A0A7D9EYD7_PARCT</name>
<protein>
    <submittedName>
        <fullName evidence="1">Uncharacterized protein</fullName>
    </submittedName>
</protein>
<evidence type="ECO:0000313" key="1">
    <source>
        <dbReference type="EMBL" id="CAB4019729.1"/>
    </source>
</evidence>
<gene>
    <name evidence="1" type="ORF">PACLA_8A074020</name>
</gene>
<accession>A0A7D9EYD7</accession>